<comment type="caution">
    <text evidence="5">The sequence shown here is derived from an EMBL/GenBank/DDBJ whole genome shotgun (WGS) entry which is preliminary data.</text>
</comment>
<keyword evidence="2" id="KW-0812">Transmembrane</keyword>
<evidence type="ECO:0000313" key="6">
    <source>
        <dbReference type="Proteomes" id="UP000708208"/>
    </source>
</evidence>
<dbReference type="GO" id="GO:0004930">
    <property type="term" value="F:G protein-coupled receptor activity"/>
    <property type="evidence" value="ECO:0007669"/>
    <property type="project" value="InterPro"/>
</dbReference>
<evidence type="ECO:0000256" key="1">
    <source>
        <dbReference type="ARBA" id="ARBA00004141"/>
    </source>
</evidence>
<comment type="subcellular location">
    <subcellularLocation>
        <location evidence="1">Membrane</location>
        <topology evidence="1">Multi-pass membrane protein</topology>
    </subcellularLocation>
</comment>
<dbReference type="Proteomes" id="UP000708208">
    <property type="component" value="Unassembled WGS sequence"/>
</dbReference>
<evidence type="ECO:0000256" key="4">
    <source>
        <dbReference type="ARBA" id="ARBA00023136"/>
    </source>
</evidence>
<evidence type="ECO:0000313" key="5">
    <source>
        <dbReference type="EMBL" id="CAG7785775.1"/>
    </source>
</evidence>
<dbReference type="Pfam" id="PF00002">
    <property type="entry name" value="7tm_2"/>
    <property type="match status" value="1"/>
</dbReference>
<protein>
    <submittedName>
        <fullName evidence="5">Uncharacterized protein</fullName>
    </submittedName>
</protein>
<dbReference type="AlphaFoldDB" id="A0A8J2KFS1"/>
<feature type="non-terminal residue" evidence="5">
    <location>
        <position position="49"/>
    </location>
</feature>
<name>A0A8J2KFS1_9HEXA</name>
<keyword evidence="4" id="KW-0472">Membrane</keyword>
<reference evidence="5" key="1">
    <citation type="submission" date="2021-06" db="EMBL/GenBank/DDBJ databases">
        <authorList>
            <person name="Hodson N. C."/>
            <person name="Mongue J. A."/>
            <person name="Jaron S. K."/>
        </authorList>
    </citation>
    <scope>NUCLEOTIDE SEQUENCE</scope>
</reference>
<sequence length="49" mass="5602">ASVSVEDDARGIDNTPILCEAAYIFLEYARTAMFMWMFLEGLYLHNVIT</sequence>
<dbReference type="GO" id="GO:0016020">
    <property type="term" value="C:membrane"/>
    <property type="evidence" value="ECO:0007669"/>
    <property type="project" value="UniProtKB-SubCell"/>
</dbReference>
<organism evidence="5 6">
    <name type="scientific">Allacma fusca</name>
    <dbReference type="NCBI Taxonomy" id="39272"/>
    <lineage>
        <taxon>Eukaryota</taxon>
        <taxon>Metazoa</taxon>
        <taxon>Ecdysozoa</taxon>
        <taxon>Arthropoda</taxon>
        <taxon>Hexapoda</taxon>
        <taxon>Collembola</taxon>
        <taxon>Symphypleona</taxon>
        <taxon>Sminthuridae</taxon>
        <taxon>Allacma</taxon>
    </lineage>
</organism>
<dbReference type="InterPro" id="IPR000832">
    <property type="entry name" value="GPCR_2_secretin-like"/>
</dbReference>
<dbReference type="EMBL" id="CAJVCH010303586">
    <property type="protein sequence ID" value="CAG7785775.1"/>
    <property type="molecule type" value="Genomic_DNA"/>
</dbReference>
<evidence type="ECO:0000256" key="2">
    <source>
        <dbReference type="ARBA" id="ARBA00022692"/>
    </source>
</evidence>
<keyword evidence="3" id="KW-1133">Transmembrane helix</keyword>
<dbReference type="OrthoDB" id="5967113at2759"/>
<keyword evidence="6" id="KW-1185">Reference proteome</keyword>
<gene>
    <name evidence="5" type="ORF">AFUS01_LOCUS24380</name>
</gene>
<proteinExistence type="predicted"/>
<evidence type="ECO:0000256" key="3">
    <source>
        <dbReference type="ARBA" id="ARBA00022989"/>
    </source>
</evidence>
<accession>A0A8J2KFS1</accession>
<feature type="non-terminal residue" evidence="5">
    <location>
        <position position="1"/>
    </location>
</feature>